<dbReference type="RefSeq" id="WP_145060809.1">
    <property type="nucleotide sequence ID" value="NZ_CP036263.1"/>
</dbReference>
<evidence type="ECO:0000313" key="5">
    <source>
        <dbReference type="Proteomes" id="UP000319852"/>
    </source>
</evidence>
<keyword evidence="5" id="KW-1185">Reference proteome</keyword>
<evidence type="ECO:0000256" key="1">
    <source>
        <dbReference type="SAM" id="Coils"/>
    </source>
</evidence>
<proteinExistence type="predicted"/>
<evidence type="ECO:0000313" key="4">
    <source>
        <dbReference type="EMBL" id="QDS99622.1"/>
    </source>
</evidence>
<feature type="transmembrane region" description="Helical" evidence="3">
    <location>
        <begin position="28"/>
        <end position="49"/>
    </location>
</feature>
<dbReference type="Proteomes" id="UP000319852">
    <property type="component" value="Chromosome"/>
</dbReference>
<reference evidence="4 5" key="1">
    <citation type="submission" date="2019-02" db="EMBL/GenBank/DDBJ databases">
        <title>Deep-cultivation of Planctomycetes and their phenomic and genomic characterization uncovers novel biology.</title>
        <authorList>
            <person name="Wiegand S."/>
            <person name="Jogler M."/>
            <person name="Boedeker C."/>
            <person name="Pinto D."/>
            <person name="Vollmers J."/>
            <person name="Rivas-Marin E."/>
            <person name="Kohn T."/>
            <person name="Peeters S.H."/>
            <person name="Heuer A."/>
            <person name="Rast P."/>
            <person name="Oberbeckmann S."/>
            <person name="Bunk B."/>
            <person name="Jeske O."/>
            <person name="Meyerdierks A."/>
            <person name="Storesund J.E."/>
            <person name="Kallscheuer N."/>
            <person name="Luecker S."/>
            <person name="Lage O.M."/>
            <person name="Pohl T."/>
            <person name="Merkel B.J."/>
            <person name="Hornburger P."/>
            <person name="Mueller R.-W."/>
            <person name="Bruemmer F."/>
            <person name="Labrenz M."/>
            <person name="Spormann A.M."/>
            <person name="Op den Camp H."/>
            <person name="Overmann J."/>
            <person name="Amann R."/>
            <person name="Jetten M.S.M."/>
            <person name="Mascher T."/>
            <person name="Medema M.H."/>
            <person name="Devos D.P."/>
            <person name="Kaster A.-K."/>
            <person name="Ovreas L."/>
            <person name="Rohde M."/>
            <person name="Galperin M.Y."/>
            <person name="Jogler C."/>
        </authorList>
    </citation>
    <scope>NUCLEOTIDE SEQUENCE [LARGE SCALE GENOMIC DNA]</scope>
    <source>
        <strain evidence="4 5">HG15A2</strain>
    </source>
</reference>
<evidence type="ECO:0000256" key="3">
    <source>
        <dbReference type="SAM" id="Phobius"/>
    </source>
</evidence>
<keyword evidence="1" id="KW-0175">Coiled coil</keyword>
<feature type="compositionally biased region" description="Basic and acidic residues" evidence="2">
    <location>
        <begin position="1046"/>
        <end position="1057"/>
    </location>
</feature>
<sequence>MNDIKGNTDLHVPESLEDQLHGYRRAVWFLKLTEAVAIAVFSLVMAYLAVFALDRLGNTPALVRTAVFFTALVGCAVVPWYLHHWVWKRRKLKQLARLLSKKMPRIGDQLLGVIELAEDRSEQARSKTLVAAAINQVATDAQKRDFTTATPPSRRRLWSTAAATGIAGVVAIAALFPDAAANAWARLTQPWSETPRYTFAALEPLPENMIVAHGEPFEMDLKLKQKSRWQPDAAEARIGNQRPVTAQRSQQLYRLEMPAQIGEGNMNIFVGDAKHSVKIEPTLRPELTMLTATIHLPEYLGRSDPLEKDVRGGALSVVYGSRVALIATASRDLANAAIDDKSYTPQGATIRSEEELVEESAKHEISWTDHHGLSGVEPFKVSLSAIDDEAPTLVIENLPRQKVVLETELLKFQVRARDDYGVQRVGFQWTGFAQAVENPVKGERMLAAGDHQAERLSAQGVFSAKSLGIDPQPVELRVFAEDYFPDRGRVYSPPHLLYVLTPDQHAIWMTEQLNKWHRQALEVRDRELQLYETNRELRDMTAAELDQADTRRQVEKQAAAERTNGRRLRRLTAAGEELVREASRNSEIGVGHLERWAEMLGVLGEISENRMPSVADLLQKSSEAPKLAGKPNQGKTAPSAGMIRDTSSGGKATKMDPNDKPKPQVPSIADRESSHSAPETDLEPDDLLKKSSKGKLTLPTTTVMGKAPKKPKAEQTPAEEKLDEAITEQEDLLAEFEKIADELNEILANLEGSTLVKRLKAASRHQYKIGGRVGDQLTDAFGMSADALGGNRQSELKELTKEEEKGTLDVSFIMDDLDAYYQRRRMTRFKSVLDEMREDDVIGGLRRLGEDIQKKQGLAIAQTEFWSDSMDRWADDLIDPACSGQCPGGASPDSLPPSLVLEAMKILEAEINLREETRVAEQAKAAVEELVHAEEARRLSESQDDLNLRVIDLGDRIRELKDAEKHFGKELQILTAVSQVMDEAVDILSLPETGPPAIAAETEVIELVLRSKKMSPGGGGGGSSPGGGGGGDTDTPAIALLGRGQNNKEVREERDVSHATGESGESLPAEFRSGLDEYFSRLEKAEAE</sequence>
<feature type="compositionally biased region" description="Basic and acidic residues" evidence="2">
    <location>
        <begin position="653"/>
        <end position="662"/>
    </location>
</feature>
<feature type="region of interest" description="Disordered" evidence="2">
    <location>
        <begin position="1012"/>
        <end position="1074"/>
    </location>
</feature>
<dbReference type="KEGG" id="amob:HG15A2_29480"/>
<name>A0A517MXK9_9BACT</name>
<gene>
    <name evidence="4" type="ORF">HG15A2_29480</name>
</gene>
<feature type="region of interest" description="Disordered" evidence="2">
    <location>
        <begin position="622"/>
        <end position="723"/>
    </location>
</feature>
<accession>A0A517MXK9</accession>
<dbReference type="AlphaFoldDB" id="A0A517MXK9"/>
<feature type="coiled-coil region" evidence="1">
    <location>
        <begin position="906"/>
        <end position="933"/>
    </location>
</feature>
<feature type="transmembrane region" description="Helical" evidence="3">
    <location>
        <begin position="157"/>
        <end position="176"/>
    </location>
</feature>
<keyword evidence="3" id="KW-1133">Transmembrane helix</keyword>
<organism evidence="4 5">
    <name type="scientific">Adhaeretor mobilis</name>
    <dbReference type="NCBI Taxonomy" id="1930276"/>
    <lineage>
        <taxon>Bacteria</taxon>
        <taxon>Pseudomonadati</taxon>
        <taxon>Planctomycetota</taxon>
        <taxon>Planctomycetia</taxon>
        <taxon>Pirellulales</taxon>
        <taxon>Lacipirellulaceae</taxon>
        <taxon>Adhaeretor</taxon>
    </lineage>
</organism>
<dbReference type="EMBL" id="CP036263">
    <property type="protein sequence ID" value="QDS99622.1"/>
    <property type="molecule type" value="Genomic_DNA"/>
</dbReference>
<protein>
    <recommendedName>
        <fullName evidence="6">DUF4175 family protein</fullName>
    </recommendedName>
</protein>
<evidence type="ECO:0008006" key="6">
    <source>
        <dbReference type="Google" id="ProtNLM"/>
    </source>
</evidence>
<feature type="compositionally biased region" description="Gly residues" evidence="2">
    <location>
        <begin position="1016"/>
        <end position="1032"/>
    </location>
</feature>
<dbReference type="OrthoDB" id="220056at2"/>
<keyword evidence="3" id="KW-0472">Membrane</keyword>
<feature type="transmembrane region" description="Helical" evidence="3">
    <location>
        <begin position="61"/>
        <end position="82"/>
    </location>
</feature>
<keyword evidence="3" id="KW-0812">Transmembrane</keyword>
<evidence type="ECO:0000256" key="2">
    <source>
        <dbReference type="SAM" id="MobiDB-lite"/>
    </source>
</evidence>